<keyword evidence="1" id="KW-0472">Membrane</keyword>
<dbReference type="STRING" id="99656.SAMN05421659_12324"/>
<evidence type="ECO:0000313" key="2">
    <source>
        <dbReference type="EMBL" id="SEW44807.1"/>
    </source>
</evidence>
<evidence type="ECO:0000313" key="3">
    <source>
        <dbReference type="Proteomes" id="UP000199701"/>
    </source>
</evidence>
<evidence type="ECO:0000256" key="1">
    <source>
        <dbReference type="SAM" id="Phobius"/>
    </source>
</evidence>
<proteinExistence type="predicted"/>
<dbReference type="EMBL" id="FOJI01000023">
    <property type="protein sequence ID" value="SEW44807.1"/>
    <property type="molecule type" value="Genomic_DNA"/>
</dbReference>
<keyword evidence="3" id="KW-1185">Reference proteome</keyword>
<accession>A0A1I0RTQ8</accession>
<sequence length="243" mass="27417">MRINQKALAFIIIIILFGTIFTTTALGVWKTTNTKIPEKYKSGDFQDEYNPQDIKGSYTFGEISELFNIPIVDLAVAFAIEDRENISSIQCKELETIYETTNLSGKEIGTDSVRIFVSLYRGLPITLNDTTYFPNQLESILLKAGNMTEQQKIFISTHLIKSESNTEVLETTTTTYASEHAEFIKGTTTFNEILDLGIKKEDIEEVMNNAITDTSVVIKDFCIEKGMEFSNTKSQIQSLIDKK</sequence>
<gene>
    <name evidence="2" type="ORF">SAMN05421659_12324</name>
</gene>
<dbReference type="AlphaFoldDB" id="A0A1I0RTQ8"/>
<organism evidence="2 3">
    <name type="scientific">[Clostridium] fimetarium</name>
    <dbReference type="NCBI Taxonomy" id="99656"/>
    <lineage>
        <taxon>Bacteria</taxon>
        <taxon>Bacillati</taxon>
        <taxon>Bacillota</taxon>
        <taxon>Clostridia</taxon>
        <taxon>Lachnospirales</taxon>
        <taxon>Lachnospiraceae</taxon>
    </lineage>
</organism>
<protein>
    <submittedName>
        <fullName evidence="2">Uncharacterized protein</fullName>
    </submittedName>
</protein>
<dbReference type="Proteomes" id="UP000199701">
    <property type="component" value="Unassembled WGS sequence"/>
</dbReference>
<keyword evidence="1" id="KW-0812">Transmembrane</keyword>
<keyword evidence="1" id="KW-1133">Transmembrane helix</keyword>
<dbReference type="OrthoDB" id="368416at2"/>
<name>A0A1I0RTQ8_9FIRM</name>
<reference evidence="2 3" key="1">
    <citation type="submission" date="2016-10" db="EMBL/GenBank/DDBJ databases">
        <authorList>
            <person name="de Groot N.N."/>
        </authorList>
    </citation>
    <scope>NUCLEOTIDE SEQUENCE [LARGE SCALE GENOMIC DNA]</scope>
    <source>
        <strain evidence="2 3">DSM 9179</strain>
    </source>
</reference>
<dbReference type="RefSeq" id="WP_092457811.1">
    <property type="nucleotide sequence ID" value="NZ_FOJI01000023.1"/>
</dbReference>
<feature type="transmembrane region" description="Helical" evidence="1">
    <location>
        <begin position="7"/>
        <end position="29"/>
    </location>
</feature>